<dbReference type="Pfam" id="PF00078">
    <property type="entry name" value="RVT_1"/>
    <property type="match status" value="1"/>
</dbReference>
<keyword evidence="4" id="KW-1185">Reference proteome</keyword>
<dbReference type="EC" id="2.7.7.49" evidence="1"/>
<dbReference type="GO" id="GO:0003964">
    <property type="term" value="F:RNA-directed DNA polymerase activity"/>
    <property type="evidence" value="ECO:0007669"/>
    <property type="project" value="UniProtKB-EC"/>
</dbReference>
<organism evidence="3 4">
    <name type="scientific">Bos mutus grunniens</name>
    <name type="common">Wild yak</name>
    <name type="synonym">Bos grunniens</name>
    <dbReference type="NCBI Taxonomy" id="30521"/>
    <lineage>
        <taxon>Eukaryota</taxon>
        <taxon>Metazoa</taxon>
        <taxon>Chordata</taxon>
        <taxon>Craniata</taxon>
        <taxon>Vertebrata</taxon>
        <taxon>Euteleostomi</taxon>
        <taxon>Mammalia</taxon>
        <taxon>Eutheria</taxon>
        <taxon>Laurasiatheria</taxon>
        <taxon>Artiodactyla</taxon>
        <taxon>Ruminantia</taxon>
        <taxon>Pecora</taxon>
        <taxon>Bovidae</taxon>
        <taxon>Bovinae</taxon>
        <taxon>Bos</taxon>
    </lineage>
</organism>
<dbReference type="Proteomes" id="UP000694520">
    <property type="component" value="Chromosome 20"/>
</dbReference>
<reference evidence="3" key="3">
    <citation type="submission" date="2025-09" db="UniProtKB">
        <authorList>
            <consortium name="Ensembl"/>
        </authorList>
    </citation>
    <scope>IDENTIFICATION</scope>
</reference>
<dbReference type="PROSITE" id="PS50878">
    <property type="entry name" value="RT_POL"/>
    <property type="match status" value="1"/>
</dbReference>
<reference evidence="3" key="2">
    <citation type="submission" date="2025-08" db="UniProtKB">
        <authorList>
            <consortium name="Ensembl"/>
        </authorList>
    </citation>
    <scope>IDENTIFICATION</scope>
</reference>
<dbReference type="PANTHER" id="PTHR47027">
    <property type="entry name" value="REVERSE TRANSCRIPTASE DOMAIN-CONTAINING PROTEIN"/>
    <property type="match status" value="1"/>
</dbReference>
<proteinExistence type="predicted"/>
<dbReference type="PANTHER" id="PTHR47027:SF8">
    <property type="entry name" value="RIBONUCLEASE H"/>
    <property type="match status" value="1"/>
</dbReference>
<accession>A0A8B9YCM5</accession>
<sequence>MNFQMFKLVLEKAEEPEIKLPTSAGSLKKQESSRKTSISAFLTMPKPLTVWITINWKILKEIGIPDHLTCLLRNLYAGQEATVRTGHGTTDWFQIGKGVCQGCILLPCLFNLYTEYIMRNTGLEEAEAGIKIAGRNINNLRYADDTTLMEESEEELKSFLMKVKEETEKVGSKLNIQKTKIMVSSPITSWQIDGETVADFIFWGSKITADGDCSHEIKRHLLLGRKVMTNLDSILKSRDIPLPTKVHLVKAMVFPVVMYGFESWNIKKAELQGIDAFELWCWRRLLRVPWTARRSNQSILKEISPGCSLEVLMLKLKLQYFGHLMRRTDSFEKTLMLGKIEGRRRRGRQKMRWLDGIIDTMDMSLGGLRELVMDREAWCAAVHGVAKSQTQLSD</sequence>
<dbReference type="GeneTree" id="ENSGT01140000282489"/>
<dbReference type="InterPro" id="IPR043502">
    <property type="entry name" value="DNA/RNA_pol_sf"/>
</dbReference>
<evidence type="ECO:0000313" key="3">
    <source>
        <dbReference type="Ensembl" id="ENSBGRP00000033671.1"/>
    </source>
</evidence>
<reference evidence="3" key="1">
    <citation type="submission" date="2019-05" db="EMBL/GenBank/DDBJ databases">
        <authorList>
            <person name="Zhang S."/>
            <person name="Liu J."/>
        </authorList>
    </citation>
    <scope>NUCLEOTIDE SEQUENCE [LARGE SCALE GENOMIC DNA]</scope>
</reference>
<dbReference type="InterPro" id="IPR000477">
    <property type="entry name" value="RT_dom"/>
</dbReference>
<dbReference type="AlphaFoldDB" id="A0A8B9YCM5"/>
<evidence type="ECO:0000256" key="1">
    <source>
        <dbReference type="ARBA" id="ARBA00012493"/>
    </source>
</evidence>
<dbReference type="SUPFAM" id="SSF56672">
    <property type="entry name" value="DNA/RNA polymerases"/>
    <property type="match status" value="1"/>
</dbReference>
<protein>
    <recommendedName>
        <fullName evidence="1">RNA-directed DNA polymerase</fullName>
        <ecNumber evidence="1">2.7.7.49</ecNumber>
    </recommendedName>
</protein>
<name>A0A8B9YCM5_BOSMU</name>
<evidence type="ECO:0000259" key="2">
    <source>
        <dbReference type="PROSITE" id="PS50878"/>
    </source>
</evidence>
<evidence type="ECO:0000313" key="4">
    <source>
        <dbReference type="Proteomes" id="UP000694520"/>
    </source>
</evidence>
<feature type="domain" description="Reverse transcriptase" evidence="2">
    <location>
        <begin position="1"/>
        <end position="207"/>
    </location>
</feature>
<dbReference type="Ensembl" id="ENSBGRT00000038916.1">
    <property type="protein sequence ID" value="ENSBGRP00000033671.1"/>
    <property type="gene ID" value="ENSBGRG00000021112.1"/>
</dbReference>